<dbReference type="Proteomes" id="UP000681027">
    <property type="component" value="Unassembled WGS sequence"/>
</dbReference>
<keyword evidence="3" id="KW-1185">Reference proteome</keyword>
<reference evidence="2 3" key="1">
    <citation type="submission" date="2021-05" db="EMBL/GenBank/DDBJ databases">
        <title>Novel Bacillus species.</title>
        <authorList>
            <person name="Liu G."/>
        </authorList>
    </citation>
    <scope>NUCLEOTIDE SEQUENCE [LARGE SCALE GENOMIC DNA]</scope>
    <source>
        <strain evidence="2 3">FJAT-49705</strain>
    </source>
</reference>
<evidence type="ECO:0000313" key="3">
    <source>
        <dbReference type="Proteomes" id="UP000681027"/>
    </source>
</evidence>
<accession>A0ABS5NPY8</accession>
<protein>
    <recommendedName>
        <fullName evidence="4">ABC transporter ATP-binding protein</fullName>
    </recommendedName>
</protein>
<gene>
    <name evidence="2" type="ORF">KHA94_06700</name>
</gene>
<evidence type="ECO:0000313" key="2">
    <source>
        <dbReference type="EMBL" id="MBS4189892.1"/>
    </source>
</evidence>
<feature type="transmembrane region" description="Helical" evidence="1">
    <location>
        <begin position="21"/>
        <end position="40"/>
    </location>
</feature>
<name>A0ABS5NPY8_9BACI</name>
<proteinExistence type="predicted"/>
<evidence type="ECO:0000256" key="1">
    <source>
        <dbReference type="SAM" id="Phobius"/>
    </source>
</evidence>
<keyword evidence="1" id="KW-0812">Transmembrane</keyword>
<evidence type="ECO:0008006" key="4">
    <source>
        <dbReference type="Google" id="ProtNLM"/>
    </source>
</evidence>
<keyword evidence="1" id="KW-1133">Transmembrane helix</keyword>
<dbReference type="EMBL" id="JAGYPM010000002">
    <property type="protein sequence ID" value="MBS4189892.1"/>
    <property type="molecule type" value="Genomic_DNA"/>
</dbReference>
<organism evidence="2 3">
    <name type="scientific">Cytobacillus citreus</name>
    <dbReference type="NCBI Taxonomy" id="2833586"/>
    <lineage>
        <taxon>Bacteria</taxon>
        <taxon>Bacillati</taxon>
        <taxon>Bacillota</taxon>
        <taxon>Bacilli</taxon>
        <taxon>Bacillales</taxon>
        <taxon>Bacillaceae</taxon>
        <taxon>Cytobacillus</taxon>
    </lineage>
</organism>
<keyword evidence="1" id="KW-0472">Membrane</keyword>
<sequence>MVIFSEEGSLLKWISKKNKKPLLFLIIIIFLIAGLLDIKYEGLFFQLLPESIQSYLADIF</sequence>
<comment type="caution">
    <text evidence="2">The sequence shown here is derived from an EMBL/GenBank/DDBJ whole genome shotgun (WGS) entry which is preliminary data.</text>
</comment>